<organism evidence="4 5">
    <name type="scientific">Georgenia thermotolerans</name>
    <dbReference type="NCBI Taxonomy" id="527326"/>
    <lineage>
        <taxon>Bacteria</taxon>
        <taxon>Bacillati</taxon>
        <taxon>Actinomycetota</taxon>
        <taxon>Actinomycetes</taxon>
        <taxon>Micrococcales</taxon>
        <taxon>Bogoriellaceae</taxon>
        <taxon>Georgenia</taxon>
    </lineage>
</organism>
<protein>
    <submittedName>
        <fullName evidence="4">LLM class flavin-dependent oxidoreductase</fullName>
    </submittedName>
</protein>
<gene>
    <name evidence="4" type="ORF">GB883_11285</name>
</gene>
<dbReference type="EMBL" id="WHJE01000047">
    <property type="protein sequence ID" value="KAE8763992.1"/>
    <property type="molecule type" value="Genomic_DNA"/>
</dbReference>
<dbReference type="SUPFAM" id="SSF51679">
    <property type="entry name" value="Bacterial luciferase-like"/>
    <property type="match status" value="1"/>
</dbReference>
<evidence type="ECO:0000313" key="5">
    <source>
        <dbReference type="Proteomes" id="UP000451860"/>
    </source>
</evidence>
<keyword evidence="1" id="KW-0560">Oxidoreductase</keyword>
<dbReference type="InterPro" id="IPR036661">
    <property type="entry name" value="Luciferase-like_sf"/>
</dbReference>
<dbReference type="PANTHER" id="PTHR30137">
    <property type="entry name" value="LUCIFERASE-LIKE MONOOXYGENASE"/>
    <property type="match status" value="1"/>
</dbReference>
<accession>A0A7J5UNL7</accession>
<evidence type="ECO:0000259" key="3">
    <source>
        <dbReference type="Pfam" id="PF00296"/>
    </source>
</evidence>
<dbReference type="PANTHER" id="PTHR30137:SF8">
    <property type="entry name" value="BLR5498 PROTEIN"/>
    <property type="match status" value="1"/>
</dbReference>
<evidence type="ECO:0000256" key="2">
    <source>
        <dbReference type="ARBA" id="ARBA00023033"/>
    </source>
</evidence>
<dbReference type="OrthoDB" id="9776438at2"/>
<dbReference type="InterPro" id="IPR011251">
    <property type="entry name" value="Luciferase-like_dom"/>
</dbReference>
<feature type="domain" description="Luciferase-like" evidence="3">
    <location>
        <begin position="1"/>
        <end position="306"/>
    </location>
</feature>
<evidence type="ECO:0000256" key="1">
    <source>
        <dbReference type="ARBA" id="ARBA00023002"/>
    </source>
</evidence>
<dbReference type="GO" id="GO:0004497">
    <property type="term" value="F:monooxygenase activity"/>
    <property type="evidence" value="ECO:0007669"/>
    <property type="project" value="UniProtKB-KW"/>
</dbReference>
<dbReference type="Gene3D" id="3.20.20.30">
    <property type="entry name" value="Luciferase-like domain"/>
    <property type="match status" value="1"/>
</dbReference>
<sequence length="351" mass="38148">MQLGIYTFGDLDTRPGAARVSPGQRLREILERVRLAEEVGLDYAGVGEHHRPDYAISSPASVIAAALARTERIHVGSAVTVLSTEDPVRVYQQFATMDQLSGGRVELLAGRGSFIESFPLFGASLEDYDELYEEKLDLLLALDAGNPVTWSGRFRPPLVDAQVWPRPADKPDLGEHLRIGIATGGSPASSVRAGTVGLPVNYAVIGGEPRRFAPLVELYREAFARAGHPAARRHVSVSVHGFLADDDTTALETFYPYQLDAAAKLARERGFAAPTRMSYEMQAGRHGAFVVGSPETVAERIVTLHGYLGHDRQNFQMDVSGVPQRESLRAIELLGRAKQLVDAELGWPAPA</sequence>
<keyword evidence="5" id="KW-1185">Reference proteome</keyword>
<reference evidence="4 5" key="1">
    <citation type="submission" date="2019-10" db="EMBL/GenBank/DDBJ databases">
        <title>Georgenia wutianyii sp. nov. and Georgenia yuyongxinii sp. nov. isolated from plateau pika (Ochotona curzoniae) in the Qinghai-Tibet plateau of China.</title>
        <authorList>
            <person name="Tian Z."/>
        </authorList>
    </citation>
    <scope>NUCLEOTIDE SEQUENCE [LARGE SCALE GENOMIC DNA]</scope>
    <source>
        <strain evidence="4 5">DSM 21501</strain>
    </source>
</reference>
<dbReference type="AlphaFoldDB" id="A0A7J5UNL7"/>
<evidence type="ECO:0000313" key="4">
    <source>
        <dbReference type="EMBL" id="KAE8763992.1"/>
    </source>
</evidence>
<dbReference type="RefSeq" id="WP_152202183.1">
    <property type="nucleotide sequence ID" value="NZ_VUKF01000011.1"/>
</dbReference>
<keyword evidence="2" id="KW-0503">Monooxygenase</keyword>
<dbReference type="GO" id="GO:0016705">
    <property type="term" value="F:oxidoreductase activity, acting on paired donors, with incorporation or reduction of molecular oxygen"/>
    <property type="evidence" value="ECO:0007669"/>
    <property type="project" value="InterPro"/>
</dbReference>
<dbReference type="GO" id="GO:0005829">
    <property type="term" value="C:cytosol"/>
    <property type="evidence" value="ECO:0007669"/>
    <property type="project" value="TreeGrafter"/>
</dbReference>
<dbReference type="Pfam" id="PF00296">
    <property type="entry name" value="Bac_luciferase"/>
    <property type="match status" value="1"/>
</dbReference>
<comment type="caution">
    <text evidence="4">The sequence shown here is derived from an EMBL/GenBank/DDBJ whole genome shotgun (WGS) entry which is preliminary data.</text>
</comment>
<proteinExistence type="predicted"/>
<dbReference type="Proteomes" id="UP000451860">
    <property type="component" value="Unassembled WGS sequence"/>
</dbReference>
<dbReference type="InterPro" id="IPR050766">
    <property type="entry name" value="Bact_Lucif_Oxidored"/>
</dbReference>
<name>A0A7J5UNL7_9MICO</name>